<feature type="region of interest" description="Disordered" evidence="1">
    <location>
        <begin position="1"/>
        <end position="113"/>
    </location>
</feature>
<dbReference type="EMBL" id="GL883104">
    <property type="protein sequence ID" value="EGG07470.1"/>
    <property type="molecule type" value="Genomic_DNA"/>
</dbReference>
<dbReference type="RefSeq" id="XP_007409377.1">
    <property type="nucleotide sequence ID" value="XM_007409315.1"/>
</dbReference>
<gene>
    <name evidence="2" type="ORF">MELLADRAFT_71702</name>
</gene>
<dbReference type="AlphaFoldDB" id="F4RJL3"/>
<organism evidence="3">
    <name type="scientific">Melampsora larici-populina (strain 98AG31 / pathotype 3-4-7)</name>
    <name type="common">Poplar leaf rust fungus</name>
    <dbReference type="NCBI Taxonomy" id="747676"/>
    <lineage>
        <taxon>Eukaryota</taxon>
        <taxon>Fungi</taxon>
        <taxon>Dikarya</taxon>
        <taxon>Basidiomycota</taxon>
        <taxon>Pucciniomycotina</taxon>
        <taxon>Pucciniomycetes</taxon>
        <taxon>Pucciniales</taxon>
        <taxon>Melampsoraceae</taxon>
        <taxon>Melampsora</taxon>
    </lineage>
</organism>
<evidence type="ECO:0000256" key="1">
    <source>
        <dbReference type="SAM" id="MobiDB-lite"/>
    </source>
</evidence>
<dbReference type="KEGG" id="mlr:MELLADRAFT_71702"/>
<evidence type="ECO:0000313" key="2">
    <source>
        <dbReference type="EMBL" id="EGG07470.1"/>
    </source>
</evidence>
<dbReference type="HOGENOM" id="CLU_2134058_0_0_1"/>
<proteinExistence type="predicted"/>
<dbReference type="GeneID" id="18931907"/>
<evidence type="ECO:0000313" key="3">
    <source>
        <dbReference type="Proteomes" id="UP000001072"/>
    </source>
</evidence>
<sequence length="113" mass="12671">MIVPNSVTESDHGISRRSAAFDKVKLKGGETPARRSDSQNRRKRLIRRESNEVTSPSIHEEDENIQQQQQQQNSTTKLRNSMDDVDGNESGTEDTPLLGGGGERDQLLPEIRN</sequence>
<feature type="compositionally biased region" description="Basic and acidic residues" evidence="1">
    <location>
        <begin position="102"/>
        <end position="113"/>
    </location>
</feature>
<keyword evidence="3" id="KW-1185">Reference proteome</keyword>
<protein>
    <submittedName>
        <fullName evidence="2">Uncharacterized protein</fullName>
    </submittedName>
</protein>
<dbReference type="InParanoid" id="F4RJL3"/>
<accession>F4RJL3</accession>
<feature type="compositionally biased region" description="Basic and acidic residues" evidence="1">
    <location>
        <begin position="9"/>
        <end position="40"/>
    </location>
</feature>
<name>F4RJL3_MELLP</name>
<dbReference type="Proteomes" id="UP000001072">
    <property type="component" value="Unassembled WGS sequence"/>
</dbReference>
<dbReference type="VEuPathDB" id="FungiDB:MELLADRAFT_71702"/>
<reference evidence="3" key="1">
    <citation type="journal article" date="2011" name="Proc. Natl. Acad. Sci. U.S.A.">
        <title>Obligate biotrophy features unraveled by the genomic analysis of rust fungi.</title>
        <authorList>
            <person name="Duplessis S."/>
            <person name="Cuomo C.A."/>
            <person name="Lin Y.-C."/>
            <person name="Aerts A."/>
            <person name="Tisserant E."/>
            <person name="Veneault-Fourrey C."/>
            <person name="Joly D.L."/>
            <person name="Hacquard S."/>
            <person name="Amselem J."/>
            <person name="Cantarel B.L."/>
            <person name="Chiu R."/>
            <person name="Coutinho P.M."/>
            <person name="Feau N."/>
            <person name="Field M."/>
            <person name="Frey P."/>
            <person name="Gelhaye E."/>
            <person name="Goldberg J."/>
            <person name="Grabherr M.G."/>
            <person name="Kodira C.D."/>
            <person name="Kohler A."/>
            <person name="Kuees U."/>
            <person name="Lindquist E.A."/>
            <person name="Lucas S.M."/>
            <person name="Mago R."/>
            <person name="Mauceli E."/>
            <person name="Morin E."/>
            <person name="Murat C."/>
            <person name="Pangilinan J.L."/>
            <person name="Park R."/>
            <person name="Pearson M."/>
            <person name="Quesneville H."/>
            <person name="Rouhier N."/>
            <person name="Sakthikumar S."/>
            <person name="Salamov A.A."/>
            <person name="Schmutz J."/>
            <person name="Selles B."/>
            <person name="Shapiro H."/>
            <person name="Tanguay P."/>
            <person name="Tuskan G.A."/>
            <person name="Henrissat B."/>
            <person name="Van de Peer Y."/>
            <person name="Rouze P."/>
            <person name="Ellis J.G."/>
            <person name="Dodds P.N."/>
            <person name="Schein J.E."/>
            <person name="Zhong S."/>
            <person name="Hamelin R.C."/>
            <person name="Grigoriev I.V."/>
            <person name="Szabo L.J."/>
            <person name="Martin F."/>
        </authorList>
    </citation>
    <scope>NUCLEOTIDE SEQUENCE [LARGE SCALE GENOMIC DNA]</scope>
    <source>
        <strain evidence="3">98AG31 / pathotype 3-4-7</strain>
    </source>
</reference>